<organism evidence="2 3">
    <name type="scientific">Acromyrmex charruanus</name>
    <dbReference type="NCBI Taxonomy" id="2715315"/>
    <lineage>
        <taxon>Eukaryota</taxon>
        <taxon>Metazoa</taxon>
        <taxon>Ecdysozoa</taxon>
        <taxon>Arthropoda</taxon>
        <taxon>Hexapoda</taxon>
        <taxon>Insecta</taxon>
        <taxon>Pterygota</taxon>
        <taxon>Neoptera</taxon>
        <taxon>Endopterygota</taxon>
        <taxon>Hymenoptera</taxon>
        <taxon>Apocrita</taxon>
        <taxon>Aculeata</taxon>
        <taxon>Formicoidea</taxon>
        <taxon>Formicidae</taxon>
        <taxon>Myrmicinae</taxon>
        <taxon>Acromyrmex</taxon>
    </lineage>
</organism>
<keyword evidence="1" id="KW-1133">Transmembrane helix</keyword>
<accession>A0A836JZG9</accession>
<evidence type="ECO:0000313" key="2">
    <source>
        <dbReference type="EMBL" id="KAG5340661.1"/>
    </source>
</evidence>
<keyword evidence="3" id="KW-1185">Reference proteome</keyword>
<name>A0A836JZG9_9HYME</name>
<gene>
    <name evidence="2" type="primary">Mtcyb_2</name>
    <name evidence="2" type="ORF">G6Z76_0001962</name>
</gene>
<reference evidence="2" key="1">
    <citation type="submission" date="2020-03" db="EMBL/GenBank/DDBJ databases">
        <title>Relaxed selection underlies rapid genomic changes in the transitions from sociality to social parasitism in ants.</title>
        <authorList>
            <person name="Bi X."/>
        </authorList>
    </citation>
    <scope>NUCLEOTIDE SEQUENCE</scope>
    <source>
        <strain evidence="2">BGI-DK2014a</strain>
        <tissue evidence="2">Whole body</tissue>
    </source>
</reference>
<feature type="transmembrane region" description="Helical" evidence="1">
    <location>
        <begin position="12"/>
        <end position="31"/>
    </location>
</feature>
<evidence type="ECO:0000313" key="3">
    <source>
        <dbReference type="Proteomes" id="UP000669903"/>
    </source>
</evidence>
<sequence>MKKIYKIIKHSVNLLSPINISYYEIFIHLFFLHSTGSSNPTGMNSLYMNIYIKFLSTLILPQKVFRIIALFFFLIIILQYPYIFRDPDNCSNNVKKCTLTNTQITKIINLIKFNSTIYNLYIIKLLLVYFFYFIYI</sequence>
<protein>
    <submittedName>
        <fullName evidence="2">CYB protein</fullName>
    </submittedName>
</protein>
<dbReference type="EMBL" id="JAANIC010003358">
    <property type="protein sequence ID" value="KAG5340661.1"/>
    <property type="molecule type" value="Genomic_DNA"/>
</dbReference>
<dbReference type="GO" id="GO:0022904">
    <property type="term" value="P:respiratory electron transport chain"/>
    <property type="evidence" value="ECO:0007669"/>
    <property type="project" value="InterPro"/>
</dbReference>
<keyword evidence="1" id="KW-0812">Transmembrane</keyword>
<comment type="caution">
    <text evidence="2">The sequence shown here is derived from an EMBL/GenBank/DDBJ whole genome shotgun (WGS) entry which is preliminary data.</text>
</comment>
<dbReference type="AlphaFoldDB" id="A0A836JZG9"/>
<dbReference type="GO" id="GO:0016020">
    <property type="term" value="C:membrane"/>
    <property type="evidence" value="ECO:0007669"/>
    <property type="project" value="InterPro"/>
</dbReference>
<dbReference type="InterPro" id="IPR016174">
    <property type="entry name" value="Di-haem_cyt_TM"/>
</dbReference>
<keyword evidence="1" id="KW-0472">Membrane</keyword>
<feature type="transmembrane region" description="Helical" evidence="1">
    <location>
        <begin position="67"/>
        <end position="84"/>
    </location>
</feature>
<proteinExistence type="predicted"/>
<feature type="non-terminal residue" evidence="2">
    <location>
        <position position="136"/>
    </location>
</feature>
<evidence type="ECO:0000256" key="1">
    <source>
        <dbReference type="SAM" id="Phobius"/>
    </source>
</evidence>
<dbReference type="InterPro" id="IPR027387">
    <property type="entry name" value="Cytb/b6-like_sf"/>
</dbReference>
<feature type="non-terminal residue" evidence="2">
    <location>
        <position position="1"/>
    </location>
</feature>
<dbReference type="SUPFAM" id="SSF81342">
    <property type="entry name" value="Transmembrane di-heme cytochromes"/>
    <property type="match status" value="1"/>
</dbReference>
<dbReference type="Gene3D" id="1.20.810.10">
    <property type="entry name" value="Cytochrome Bc1 Complex, Chain C"/>
    <property type="match status" value="1"/>
</dbReference>
<dbReference type="Proteomes" id="UP000669903">
    <property type="component" value="Unassembled WGS sequence"/>
</dbReference>
<feature type="transmembrane region" description="Helical" evidence="1">
    <location>
        <begin position="117"/>
        <end position="135"/>
    </location>
</feature>